<name>A0A6J6SHM5_9ZZZZ</name>
<organism evidence="1">
    <name type="scientific">freshwater metagenome</name>
    <dbReference type="NCBI Taxonomy" id="449393"/>
    <lineage>
        <taxon>unclassified sequences</taxon>
        <taxon>metagenomes</taxon>
        <taxon>ecological metagenomes</taxon>
    </lineage>
</organism>
<sequence>MVGFSSSGRNWRYIASLWMRSVFTFPGRIEFTRISWRASSRAIVRIMPSSPDFAEM</sequence>
<proteinExistence type="predicted"/>
<gene>
    <name evidence="1" type="ORF">UFOPK2602_02548</name>
</gene>
<evidence type="ECO:0000313" key="1">
    <source>
        <dbReference type="EMBL" id="CAB4734330.1"/>
    </source>
</evidence>
<accession>A0A6J6SHM5</accession>
<protein>
    <submittedName>
        <fullName evidence="1">Unannotated protein</fullName>
    </submittedName>
</protein>
<reference evidence="1" key="1">
    <citation type="submission" date="2020-05" db="EMBL/GenBank/DDBJ databases">
        <authorList>
            <person name="Chiriac C."/>
            <person name="Salcher M."/>
            <person name="Ghai R."/>
            <person name="Kavagutti S V."/>
        </authorList>
    </citation>
    <scope>NUCLEOTIDE SEQUENCE</scope>
</reference>
<dbReference type="EMBL" id="CAEZXX010000293">
    <property type="protein sequence ID" value="CAB4734330.1"/>
    <property type="molecule type" value="Genomic_DNA"/>
</dbReference>
<dbReference type="AlphaFoldDB" id="A0A6J6SHM5"/>